<evidence type="ECO:0000313" key="3">
    <source>
        <dbReference type="EMBL" id="CEM23586.1"/>
    </source>
</evidence>
<organism evidence="3">
    <name type="scientific">Chromera velia CCMP2878</name>
    <dbReference type="NCBI Taxonomy" id="1169474"/>
    <lineage>
        <taxon>Eukaryota</taxon>
        <taxon>Sar</taxon>
        <taxon>Alveolata</taxon>
        <taxon>Colpodellida</taxon>
        <taxon>Chromeraceae</taxon>
        <taxon>Chromera</taxon>
    </lineage>
</organism>
<feature type="chain" id="PRO_5005189987" evidence="2">
    <location>
        <begin position="20"/>
        <end position="171"/>
    </location>
</feature>
<gene>
    <name evidence="3" type="ORF">Cvel_20321</name>
</gene>
<accession>A0A0G4G5C2</accession>
<name>A0A0G4G5C2_9ALVE</name>
<dbReference type="EMBL" id="CDMZ01000899">
    <property type="protein sequence ID" value="CEM23586.1"/>
    <property type="molecule type" value="Genomic_DNA"/>
</dbReference>
<feature type="signal peptide" evidence="2">
    <location>
        <begin position="1"/>
        <end position="19"/>
    </location>
</feature>
<feature type="compositionally biased region" description="Basic and acidic residues" evidence="1">
    <location>
        <begin position="50"/>
        <end position="60"/>
    </location>
</feature>
<dbReference type="VEuPathDB" id="CryptoDB:Cvel_20321"/>
<feature type="region of interest" description="Disordered" evidence="1">
    <location>
        <begin position="36"/>
        <end position="79"/>
    </location>
</feature>
<proteinExistence type="predicted"/>
<dbReference type="AlphaFoldDB" id="A0A0G4G5C2"/>
<sequence length="171" mass="19211">MRLLVFLSPALMLAARACARSVAGNVGFVTEPFGVQARRRPSPSSSSSLKEIRTETRTVEETPAVSNPEEKPDSLFSGWGAGKSEKRVEMQRIPPEVFEQLEEGRKKQMVQNVIWLLLLVRVTYINLVDQDESVQYICELRGSQYASSCTHIGDWIQKVFLLDTSLLPFGH</sequence>
<evidence type="ECO:0000256" key="2">
    <source>
        <dbReference type="SAM" id="SignalP"/>
    </source>
</evidence>
<protein>
    <submittedName>
        <fullName evidence="3">Uncharacterized protein</fullName>
    </submittedName>
</protein>
<keyword evidence="2" id="KW-0732">Signal</keyword>
<reference evidence="3" key="1">
    <citation type="submission" date="2014-11" db="EMBL/GenBank/DDBJ databases">
        <authorList>
            <person name="Otto D Thomas"/>
            <person name="Naeem Raeece"/>
        </authorList>
    </citation>
    <scope>NUCLEOTIDE SEQUENCE</scope>
</reference>
<evidence type="ECO:0000256" key="1">
    <source>
        <dbReference type="SAM" id="MobiDB-lite"/>
    </source>
</evidence>